<evidence type="ECO:0000313" key="3">
    <source>
        <dbReference type="Proteomes" id="UP000240760"/>
    </source>
</evidence>
<evidence type="ECO:0000256" key="1">
    <source>
        <dbReference type="SAM" id="MobiDB-lite"/>
    </source>
</evidence>
<feature type="region of interest" description="Disordered" evidence="1">
    <location>
        <begin position="1"/>
        <end position="26"/>
    </location>
</feature>
<keyword evidence="3" id="KW-1185">Reference proteome</keyword>
<dbReference type="EMBL" id="KZ679132">
    <property type="protein sequence ID" value="PTB76099.1"/>
    <property type="molecule type" value="Genomic_DNA"/>
</dbReference>
<protein>
    <submittedName>
        <fullName evidence="2">Uncharacterized protein</fullName>
    </submittedName>
</protein>
<dbReference type="Proteomes" id="UP000240760">
    <property type="component" value="Unassembled WGS sequence"/>
</dbReference>
<feature type="compositionally biased region" description="Polar residues" evidence="1">
    <location>
        <begin position="1"/>
        <end position="10"/>
    </location>
</feature>
<reference evidence="2 3" key="1">
    <citation type="submission" date="2016-07" db="EMBL/GenBank/DDBJ databases">
        <title>Multiple horizontal gene transfer events from other fungi enriched the ability of initially mycotrophic Trichoderma (Ascomycota) to feed on dead plant biomass.</title>
        <authorList>
            <consortium name="DOE Joint Genome Institute"/>
            <person name="Aerts A."/>
            <person name="Atanasova L."/>
            <person name="Chenthamara K."/>
            <person name="Zhang J."/>
            <person name="Grujic M."/>
            <person name="Henrissat B."/>
            <person name="Kuo A."/>
            <person name="Salamov A."/>
            <person name="Lipzen A."/>
            <person name="Labutti K."/>
            <person name="Barry K."/>
            <person name="Miao Y."/>
            <person name="Rahimi M.J."/>
            <person name="Shen Q."/>
            <person name="Grigoriev I.V."/>
            <person name="Kubicek C.P."/>
            <person name="Druzhinina I.S."/>
        </authorList>
    </citation>
    <scope>NUCLEOTIDE SEQUENCE [LARGE SCALE GENOMIC DNA]</scope>
    <source>
        <strain evidence="2 3">ATCC 18648</strain>
    </source>
</reference>
<dbReference type="AlphaFoldDB" id="A0A2T4C3F2"/>
<evidence type="ECO:0000313" key="2">
    <source>
        <dbReference type="EMBL" id="PTB76099.1"/>
    </source>
</evidence>
<organism evidence="2 3">
    <name type="scientific">Trichoderma longibrachiatum ATCC 18648</name>
    <dbReference type="NCBI Taxonomy" id="983965"/>
    <lineage>
        <taxon>Eukaryota</taxon>
        <taxon>Fungi</taxon>
        <taxon>Dikarya</taxon>
        <taxon>Ascomycota</taxon>
        <taxon>Pezizomycotina</taxon>
        <taxon>Sordariomycetes</taxon>
        <taxon>Hypocreomycetidae</taxon>
        <taxon>Hypocreales</taxon>
        <taxon>Hypocreaceae</taxon>
        <taxon>Trichoderma</taxon>
    </lineage>
</organism>
<sequence>MAKEGSQSEIDWNAIPEKMRQGQTAEDDTGERYMYLLPVGQSHTQNHACMYKHKRLYERQLRIRIANQYRYKHNKRAMQVTVDVLQPSGSTKLGSQAPFRAVAAAPLDSA</sequence>
<accession>A0A2T4C3F2</accession>
<proteinExistence type="predicted"/>
<name>A0A2T4C3F2_TRILO</name>
<gene>
    <name evidence="2" type="ORF">M440DRAFT_1391678</name>
</gene>